<feature type="transmembrane region" description="Helical" evidence="8">
    <location>
        <begin position="175"/>
        <end position="196"/>
    </location>
</feature>
<evidence type="ECO:0000256" key="8">
    <source>
        <dbReference type="SAM" id="Phobius"/>
    </source>
</evidence>
<feature type="transmembrane region" description="Helical" evidence="8">
    <location>
        <begin position="54"/>
        <end position="74"/>
    </location>
</feature>
<feature type="transmembrane region" description="Helical" evidence="8">
    <location>
        <begin position="311"/>
        <end position="333"/>
    </location>
</feature>
<dbReference type="AlphaFoldDB" id="A0A1S2NTH3"/>
<feature type="domain" description="Major facilitator superfamily (MFS) profile" evidence="9">
    <location>
        <begin position="20"/>
        <end position="477"/>
    </location>
</feature>
<keyword evidence="4 8" id="KW-0812">Transmembrane</keyword>
<keyword evidence="7" id="KW-0046">Antibiotic resistance</keyword>
<feature type="transmembrane region" description="Helical" evidence="8">
    <location>
        <begin position="208"/>
        <end position="230"/>
    </location>
</feature>
<feature type="transmembrane region" description="Helical" evidence="8">
    <location>
        <begin position="370"/>
        <end position="394"/>
    </location>
</feature>
<feature type="transmembrane region" description="Helical" evidence="8">
    <location>
        <begin position="280"/>
        <end position="299"/>
    </location>
</feature>
<keyword evidence="2" id="KW-0813">Transport</keyword>
<feature type="transmembrane region" description="Helical" evidence="8">
    <location>
        <begin position="345"/>
        <end position="364"/>
    </location>
</feature>
<feature type="transmembrane region" description="Helical" evidence="8">
    <location>
        <begin position="236"/>
        <end position="259"/>
    </location>
</feature>
<keyword evidence="6 8" id="KW-0472">Membrane</keyword>
<dbReference type="Pfam" id="PF07690">
    <property type="entry name" value="MFS_1"/>
    <property type="match status" value="1"/>
</dbReference>
<evidence type="ECO:0000256" key="2">
    <source>
        <dbReference type="ARBA" id="ARBA00022448"/>
    </source>
</evidence>
<sequence>MVVSFREARTVSPPPRAGLRLALLAFTQFLIALDYNIVYVALPDIGAGLAFTAQSLQWVVSGYAVGFGGFLLLGGRAVDRLGQRRMFMLGLALFGIACLAGGGATGPGVLIAARAVQGFGAALVTPATLSLVNTGFTEGPARVRALAVWAAGGSAGLAAGALLGGVVTEFAGWRWVLYVMVPLAALALLAAPRLLARDAAVGLDRGRGGFDLPGALIVTAASVFLVFGLVSGPEAGWGSVHGAGAVAAGAVLFAVFVLVERRTADPLVPLRLLRNRSLATAMLVILVFQSALGGAYYLLTGYLQDGLHYDALRAGLVFLPLTAVSLMASLRIGPPLVARWGVRRTLVTGMAVNGLGIAALGAGMSAGGSFWSLLPGIAVWGVGGGLTFPAMFVAASSGVPAEEQGVASALATTAQQIGGAVGLAFLVAIANSGRDGISSRGAAHAALVHGLHAAALVAGVASVAGALLGFVLKRPEPEVTAVSTPIPTDRQEINR</sequence>
<feature type="transmembrane region" description="Helical" evidence="8">
    <location>
        <begin position="111"/>
        <end position="132"/>
    </location>
</feature>
<dbReference type="SUPFAM" id="SSF103473">
    <property type="entry name" value="MFS general substrate transporter"/>
    <property type="match status" value="1"/>
</dbReference>
<dbReference type="STRING" id="1428652.BIV24_30235"/>
<dbReference type="Gene3D" id="1.20.1250.20">
    <property type="entry name" value="MFS general substrate transporter like domains"/>
    <property type="match status" value="1"/>
</dbReference>
<dbReference type="Proteomes" id="UP000179935">
    <property type="component" value="Unassembled WGS sequence"/>
</dbReference>
<feature type="transmembrane region" description="Helical" evidence="8">
    <location>
        <begin position="144"/>
        <end position="163"/>
    </location>
</feature>
<evidence type="ECO:0000256" key="7">
    <source>
        <dbReference type="ARBA" id="ARBA00023251"/>
    </source>
</evidence>
<dbReference type="GO" id="GO:0046677">
    <property type="term" value="P:response to antibiotic"/>
    <property type="evidence" value="ECO:0007669"/>
    <property type="project" value="UniProtKB-KW"/>
</dbReference>
<dbReference type="GO" id="GO:0005886">
    <property type="term" value="C:plasma membrane"/>
    <property type="evidence" value="ECO:0007669"/>
    <property type="project" value="UniProtKB-SubCell"/>
</dbReference>
<keyword evidence="5 8" id="KW-1133">Transmembrane helix</keyword>
<proteinExistence type="predicted"/>
<evidence type="ECO:0000313" key="10">
    <source>
        <dbReference type="EMBL" id="OIJ84780.1"/>
    </source>
</evidence>
<dbReference type="PANTHER" id="PTHR42718">
    <property type="entry name" value="MAJOR FACILITATOR SUPERFAMILY MULTIDRUG TRANSPORTER MFSC"/>
    <property type="match status" value="1"/>
</dbReference>
<evidence type="ECO:0000256" key="3">
    <source>
        <dbReference type="ARBA" id="ARBA00022475"/>
    </source>
</evidence>
<protein>
    <submittedName>
        <fullName evidence="10">MFS transporter</fullName>
    </submittedName>
</protein>
<dbReference type="Gene3D" id="1.20.1720.10">
    <property type="entry name" value="Multidrug resistance protein D"/>
    <property type="match status" value="1"/>
</dbReference>
<keyword evidence="11" id="KW-1185">Reference proteome</keyword>
<dbReference type="CDD" id="cd17321">
    <property type="entry name" value="MFS_MMR_MDR_like"/>
    <property type="match status" value="1"/>
</dbReference>
<comment type="subcellular location">
    <subcellularLocation>
        <location evidence="1">Cell membrane</location>
        <topology evidence="1">Multi-pass membrane protein</topology>
    </subcellularLocation>
</comment>
<dbReference type="InterPro" id="IPR020846">
    <property type="entry name" value="MFS_dom"/>
</dbReference>
<evidence type="ECO:0000256" key="6">
    <source>
        <dbReference type="ARBA" id="ARBA00023136"/>
    </source>
</evidence>
<evidence type="ECO:0000256" key="1">
    <source>
        <dbReference type="ARBA" id="ARBA00004651"/>
    </source>
</evidence>
<keyword evidence="3" id="KW-1003">Cell membrane</keyword>
<gene>
    <name evidence="10" type="ORF">BIV24_30235</name>
</gene>
<dbReference type="InterPro" id="IPR036259">
    <property type="entry name" value="MFS_trans_sf"/>
</dbReference>
<name>A0A1S2NTH3_9ACTN</name>
<evidence type="ECO:0000256" key="4">
    <source>
        <dbReference type="ARBA" id="ARBA00022692"/>
    </source>
</evidence>
<feature type="transmembrane region" description="Helical" evidence="8">
    <location>
        <begin position="450"/>
        <end position="472"/>
    </location>
</feature>
<dbReference type="InterPro" id="IPR011701">
    <property type="entry name" value="MFS"/>
</dbReference>
<dbReference type="GO" id="GO:0022857">
    <property type="term" value="F:transmembrane transporter activity"/>
    <property type="evidence" value="ECO:0007669"/>
    <property type="project" value="InterPro"/>
</dbReference>
<evidence type="ECO:0000259" key="9">
    <source>
        <dbReference type="PROSITE" id="PS50850"/>
    </source>
</evidence>
<dbReference type="PANTHER" id="PTHR42718:SF46">
    <property type="entry name" value="BLR6921 PROTEIN"/>
    <property type="match status" value="1"/>
</dbReference>
<evidence type="ECO:0000256" key="5">
    <source>
        <dbReference type="ARBA" id="ARBA00022989"/>
    </source>
</evidence>
<feature type="transmembrane region" description="Helical" evidence="8">
    <location>
        <begin position="406"/>
        <end position="430"/>
    </location>
</feature>
<organism evidence="10 11">
    <name type="scientific">Streptomyces colonosanans</name>
    <dbReference type="NCBI Taxonomy" id="1428652"/>
    <lineage>
        <taxon>Bacteria</taxon>
        <taxon>Bacillati</taxon>
        <taxon>Actinomycetota</taxon>
        <taxon>Actinomycetes</taxon>
        <taxon>Kitasatosporales</taxon>
        <taxon>Streptomycetaceae</taxon>
        <taxon>Streptomyces</taxon>
    </lineage>
</organism>
<feature type="transmembrane region" description="Helical" evidence="8">
    <location>
        <begin position="21"/>
        <end position="42"/>
    </location>
</feature>
<comment type="caution">
    <text evidence="10">The sequence shown here is derived from an EMBL/GenBank/DDBJ whole genome shotgun (WGS) entry which is preliminary data.</text>
</comment>
<dbReference type="PROSITE" id="PS50850">
    <property type="entry name" value="MFS"/>
    <property type="match status" value="1"/>
</dbReference>
<feature type="transmembrane region" description="Helical" evidence="8">
    <location>
        <begin position="86"/>
        <end position="105"/>
    </location>
</feature>
<reference evidence="10 11" key="1">
    <citation type="submission" date="2016-10" db="EMBL/GenBank/DDBJ databases">
        <title>Genome sequence of Streptomyces sp. MUSC 93.</title>
        <authorList>
            <person name="Lee L.-H."/>
            <person name="Ser H.-L."/>
            <person name="Law J.W.-F."/>
        </authorList>
    </citation>
    <scope>NUCLEOTIDE SEQUENCE [LARGE SCALE GENOMIC DNA]</scope>
    <source>
        <strain evidence="10 11">MUSC 93</strain>
    </source>
</reference>
<accession>A0A1S2NTH3</accession>
<evidence type="ECO:0000313" key="11">
    <source>
        <dbReference type="Proteomes" id="UP000179935"/>
    </source>
</evidence>
<dbReference type="EMBL" id="MLYP01000118">
    <property type="protein sequence ID" value="OIJ84780.1"/>
    <property type="molecule type" value="Genomic_DNA"/>
</dbReference>